<reference evidence="1 2" key="1">
    <citation type="journal article" date="2022" name="New Phytol.">
        <title>Ecological generalism drives hyperdiversity of secondary metabolite gene clusters in xylarialean endophytes.</title>
        <authorList>
            <person name="Franco M.E.E."/>
            <person name="Wisecaver J.H."/>
            <person name="Arnold A.E."/>
            <person name="Ju Y.M."/>
            <person name="Slot J.C."/>
            <person name="Ahrendt S."/>
            <person name="Moore L.P."/>
            <person name="Eastman K.E."/>
            <person name="Scott K."/>
            <person name="Konkel Z."/>
            <person name="Mondo S.J."/>
            <person name="Kuo A."/>
            <person name="Hayes R.D."/>
            <person name="Haridas S."/>
            <person name="Andreopoulos B."/>
            <person name="Riley R."/>
            <person name="LaButti K."/>
            <person name="Pangilinan J."/>
            <person name="Lipzen A."/>
            <person name="Amirebrahimi M."/>
            <person name="Yan J."/>
            <person name="Adam C."/>
            <person name="Keymanesh K."/>
            <person name="Ng V."/>
            <person name="Louie K."/>
            <person name="Northen T."/>
            <person name="Drula E."/>
            <person name="Henrissat B."/>
            <person name="Hsieh H.M."/>
            <person name="Youens-Clark K."/>
            <person name="Lutzoni F."/>
            <person name="Miadlikowska J."/>
            <person name="Eastwood D.C."/>
            <person name="Hamelin R.C."/>
            <person name="Grigoriev I.V."/>
            <person name="U'Ren J.M."/>
        </authorList>
    </citation>
    <scope>NUCLEOTIDE SEQUENCE [LARGE SCALE GENOMIC DNA]</scope>
    <source>
        <strain evidence="1 2">ER1909</strain>
    </source>
</reference>
<name>A0ACC0CLZ8_9PEZI</name>
<protein>
    <submittedName>
        <fullName evidence="1">Caspase domain-containing protein</fullName>
    </submittedName>
</protein>
<keyword evidence="2" id="KW-1185">Reference proteome</keyword>
<comment type="caution">
    <text evidence="1">The sequence shown here is derived from an EMBL/GenBank/DDBJ whole genome shotgun (WGS) entry which is preliminary data.</text>
</comment>
<accession>A0ACC0CLZ8</accession>
<sequence length="643" mass="71072">MGDRPPKIWAILIGINQYPSGIRNLEGCVRDVDNVESILQGSINIPLEIIKITTDNLNGGPPTYKNILDKFSYVTSEVRQGDFVYFHYSGHGGRELRSHDALLPPSTRPSGDYFECLVLHGDRHLKDYELGNRFDKLASKGATLFAVLDCCHSGGGDRVSSQGIRQIDNILPAHPQSEGYNEEVGQLEESDDRAGSRRPSHWIRPRDYTVLTACQPHEYARECSDGSGERVGVLTLTLLTSLETLRQNGQPLTYKSLFYDIRARVGLQVVDQHPKLFGIEDREVFSHRSQLSTRQAVVNKIKTNPHRVYIDQGEIHGVRRCETWNIYRRGGLQLGTPIATITIDQVGAIQSSATLLADAAGVECGCPASIISPVYGESLLVLVEDSTLRQLLAEEPPIGVELQEPGHTGAVYAIRPTTTDHHRIEDAFGTPLSRSPVYTPGQTSVSELHAFLKTLAHYRRVLNLRNTSSNLGGDFSFVEANGLTTVPNGGTIALKLINQRPLDATLDRTEEIKKRSLYFTVLNLRVDGTVTLLVPHESEGRESLVVAPGETLLIDSIDMDILPTDGDVPDITDIFKVIVTDQPASFYNLATEHVSRSGSLPFEEFNQCFTRMLVGESRGWRAASRGLGVKWQTAQISVTVTRQ</sequence>
<gene>
    <name evidence="1" type="ORF">F4821DRAFT_249369</name>
</gene>
<dbReference type="EMBL" id="MU394397">
    <property type="protein sequence ID" value="KAI6081381.1"/>
    <property type="molecule type" value="Genomic_DNA"/>
</dbReference>
<evidence type="ECO:0000313" key="1">
    <source>
        <dbReference type="EMBL" id="KAI6081381.1"/>
    </source>
</evidence>
<dbReference type="Proteomes" id="UP001497680">
    <property type="component" value="Unassembled WGS sequence"/>
</dbReference>
<organism evidence="1 2">
    <name type="scientific">Hypoxylon rubiginosum</name>
    <dbReference type="NCBI Taxonomy" id="110542"/>
    <lineage>
        <taxon>Eukaryota</taxon>
        <taxon>Fungi</taxon>
        <taxon>Dikarya</taxon>
        <taxon>Ascomycota</taxon>
        <taxon>Pezizomycotina</taxon>
        <taxon>Sordariomycetes</taxon>
        <taxon>Xylariomycetidae</taxon>
        <taxon>Xylariales</taxon>
        <taxon>Hypoxylaceae</taxon>
        <taxon>Hypoxylon</taxon>
    </lineage>
</organism>
<evidence type="ECO:0000313" key="2">
    <source>
        <dbReference type="Proteomes" id="UP001497680"/>
    </source>
</evidence>
<proteinExistence type="predicted"/>